<evidence type="ECO:0008006" key="3">
    <source>
        <dbReference type="Google" id="ProtNLM"/>
    </source>
</evidence>
<accession>A0A1Y0ISN4</accession>
<keyword evidence="2" id="KW-1185">Reference proteome</keyword>
<evidence type="ECO:0000313" key="2">
    <source>
        <dbReference type="Proteomes" id="UP000195437"/>
    </source>
</evidence>
<sequence length="161" mass="18006">MHVIYHCYGSAHSSVVAAAIHLGRLPADRVPNHQEVLHLADYDKVESWQIGTLFFKGQDEWGNAVYTLGLGKDAKRSKQAAVTLIELLAVDTSQLFFNEALPHINTLAKIGGAVSRRYGMVRWGRPLSAFGIRKSYWQLVRFVEQVKADERRRMEGLGGNG</sequence>
<dbReference type="Pfam" id="PF11385">
    <property type="entry name" value="DUF3189"/>
    <property type="match status" value="1"/>
</dbReference>
<dbReference type="KEGG" id="tum:CBW65_20105"/>
<organism evidence="1 2">
    <name type="scientific">Tumebacillus avium</name>
    <dbReference type="NCBI Taxonomy" id="1903704"/>
    <lineage>
        <taxon>Bacteria</taxon>
        <taxon>Bacillati</taxon>
        <taxon>Bacillota</taxon>
        <taxon>Bacilli</taxon>
        <taxon>Bacillales</taxon>
        <taxon>Alicyclobacillaceae</taxon>
        <taxon>Tumebacillus</taxon>
    </lineage>
</organism>
<reference evidence="2" key="1">
    <citation type="submission" date="2017-05" db="EMBL/GenBank/DDBJ databases">
        <authorList>
            <person name="Sung H."/>
        </authorList>
    </citation>
    <scope>NUCLEOTIDE SEQUENCE [LARGE SCALE GENOMIC DNA]</scope>
    <source>
        <strain evidence="2">AR23208</strain>
    </source>
</reference>
<name>A0A1Y0ISN4_9BACL</name>
<dbReference type="RefSeq" id="WP_087458366.1">
    <property type="nucleotide sequence ID" value="NZ_CP021434.1"/>
</dbReference>
<gene>
    <name evidence="1" type="ORF">CBW65_20105</name>
</gene>
<dbReference type="EMBL" id="CP021434">
    <property type="protein sequence ID" value="ARU63019.1"/>
    <property type="molecule type" value="Genomic_DNA"/>
</dbReference>
<dbReference type="InterPro" id="IPR021525">
    <property type="entry name" value="DUF3189"/>
</dbReference>
<protein>
    <recommendedName>
        <fullName evidence="3">DUF3189 domain-containing protein</fullName>
    </recommendedName>
</protein>
<evidence type="ECO:0000313" key="1">
    <source>
        <dbReference type="EMBL" id="ARU63019.1"/>
    </source>
</evidence>
<proteinExistence type="predicted"/>
<dbReference type="OrthoDB" id="1680616at2"/>
<dbReference type="AlphaFoldDB" id="A0A1Y0ISN4"/>
<dbReference type="Proteomes" id="UP000195437">
    <property type="component" value="Chromosome"/>
</dbReference>